<proteinExistence type="predicted"/>
<dbReference type="Pfam" id="PF12836">
    <property type="entry name" value="HHH_3"/>
    <property type="match status" value="2"/>
</dbReference>
<dbReference type="PANTHER" id="PTHR21180">
    <property type="entry name" value="ENDONUCLEASE/EXONUCLEASE/PHOSPHATASE FAMILY DOMAIN-CONTAINING PROTEIN 1"/>
    <property type="match status" value="1"/>
</dbReference>
<sequence length="469" mass="52537">MLLIVWDKYTHIADPFALKSFYLYTPPPNVFAIQKHSSAFSLVLPRQQRLGLFALLLLLGALAGWRSTSGPGVPDDPVVEAAAQLRAARALADARDFRPPPESFRFDPNTVTAEELLRLGLSERQAESWLKFRGNRPDAFRRPEDVAKLFVLSEDDKARLLPLLEFAGQGGSGGRNWPGEENFAFDPNTVSAQDLQRLGLSEKQAAAWVRYRSRSATTFRRPEDIRRLNTLSDADKERLVGLAVIAPPSSTAVPVQRFRFDPNTISADSLELLGFPRWQAESLLRYRAGRPVTFRRATDLRRVKSLDSTLVESLLPLVALPAGTEADRYVPKGPPPPLGSLDINRADTTAWRSLPGVGRYRALSIVRFREALGGFYSVEQVASTRGLPDSTFQAIAPYLKASPVPRPLAINRATYEELARHPYINRNLANSIVNNREKAGRFNGPEDLRRLRLIKEEELPRLLPYFSFE</sequence>
<evidence type="ECO:0000313" key="1">
    <source>
        <dbReference type="EMBL" id="MBC6995520.1"/>
    </source>
</evidence>
<accession>A0A923PK37</accession>
<comment type="caution">
    <text evidence="1">The sequence shown here is derived from an EMBL/GenBank/DDBJ whole genome shotgun (WGS) entry which is preliminary data.</text>
</comment>
<dbReference type="SUPFAM" id="SSF47781">
    <property type="entry name" value="RuvA domain 2-like"/>
    <property type="match status" value="5"/>
</dbReference>
<dbReference type="AlphaFoldDB" id="A0A923PK37"/>
<dbReference type="Proteomes" id="UP000650081">
    <property type="component" value="Unassembled WGS sequence"/>
</dbReference>
<evidence type="ECO:0000313" key="2">
    <source>
        <dbReference type="Proteomes" id="UP000650081"/>
    </source>
</evidence>
<name>A0A923PK37_9BACT</name>
<dbReference type="PANTHER" id="PTHR21180:SF32">
    <property type="entry name" value="ENDONUCLEASE_EXONUCLEASE_PHOSPHATASE FAMILY DOMAIN-CONTAINING PROTEIN 1"/>
    <property type="match status" value="1"/>
</dbReference>
<dbReference type="Gene3D" id="1.10.150.280">
    <property type="entry name" value="AF1531-like domain"/>
    <property type="match status" value="2"/>
</dbReference>
<keyword evidence="2" id="KW-1185">Reference proteome</keyword>
<dbReference type="InterPro" id="IPR010994">
    <property type="entry name" value="RuvA_2-like"/>
</dbReference>
<dbReference type="RefSeq" id="WP_187467551.1">
    <property type="nucleotide sequence ID" value="NZ_JACSIT010000138.1"/>
</dbReference>
<gene>
    <name evidence="1" type="ORF">H9S92_15220</name>
</gene>
<dbReference type="EMBL" id="JACSIT010000138">
    <property type="protein sequence ID" value="MBC6995520.1"/>
    <property type="molecule type" value="Genomic_DNA"/>
</dbReference>
<dbReference type="InterPro" id="IPR051675">
    <property type="entry name" value="Endo/Exo/Phosphatase_dom_1"/>
</dbReference>
<protein>
    <submittedName>
        <fullName evidence="1">Helix-hairpin-helix domain-containing protein</fullName>
    </submittedName>
</protein>
<reference evidence="1" key="1">
    <citation type="submission" date="2020-08" db="EMBL/GenBank/DDBJ databases">
        <title>Lewinella bacteria from marine environments.</title>
        <authorList>
            <person name="Zhong Y."/>
        </authorList>
    </citation>
    <scope>NUCLEOTIDE SEQUENCE</scope>
    <source>
        <strain evidence="1">KCTC 42187</strain>
    </source>
</reference>
<organism evidence="1 2">
    <name type="scientific">Neolewinella lacunae</name>
    <dbReference type="NCBI Taxonomy" id="1517758"/>
    <lineage>
        <taxon>Bacteria</taxon>
        <taxon>Pseudomonadati</taxon>
        <taxon>Bacteroidota</taxon>
        <taxon>Saprospiria</taxon>
        <taxon>Saprospirales</taxon>
        <taxon>Lewinellaceae</taxon>
        <taxon>Neolewinella</taxon>
    </lineage>
</organism>